<dbReference type="InterPro" id="IPR000914">
    <property type="entry name" value="SBP_5_dom"/>
</dbReference>
<dbReference type="RefSeq" id="WP_083204445.1">
    <property type="nucleotide sequence ID" value="NZ_FMBM01000002.1"/>
</dbReference>
<dbReference type="GO" id="GO:0030288">
    <property type="term" value="C:outer membrane-bounded periplasmic space"/>
    <property type="evidence" value="ECO:0007669"/>
    <property type="project" value="UniProtKB-ARBA"/>
</dbReference>
<dbReference type="PIRSF" id="PIRSF002741">
    <property type="entry name" value="MppA"/>
    <property type="match status" value="1"/>
</dbReference>
<evidence type="ECO:0000313" key="8">
    <source>
        <dbReference type="Proteomes" id="UP000182800"/>
    </source>
</evidence>
<dbReference type="EMBL" id="FMBM01000002">
    <property type="protein sequence ID" value="SCC80790.1"/>
    <property type="molecule type" value="Genomic_DNA"/>
</dbReference>
<feature type="domain" description="Solute-binding protein family 5" evidence="4">
    <location>
        <begin position="127"/>
        <end position="466"/>
    </location>
</feature>
<reference evidence="5 7" key="1">
    <citation type="submission" date="2015-09" db="EMBL/GenBank/DDBJ databases">
        <title>Identification and resolution of microdiversity through metagenomic sequencing of parallel consortia.</title>
        <authorList>
            <person name="Nelson W.C."/>
            <person name="Romine M.F."/>
            <person name="Lindemann S.R."/>
        </authorList>
    </citation>
    <scope>NUCLEOTIDE SEQUENCE [LARGE SCALE GENOMIC DNA]</scope>
    <source>
        <strain evidence="5">HL-109</strain>
    </source>
</reference>
<dbReference type="InterPro" id="IPR030678">
    <property type="entry name" value="Peptide/Ni-bd"/>
</dbReference>
<dbReference type="GO" id="GO:1904680">
    <property type="term" value="F:peptide transmembrane transporter activity"/>
    <property type="evidence" value="ECO:0007669"/>
    <property type="project" value="TreeGrafter"/>
</dbReference>
<gene>
    <name evidence="6" type="ORF">GA0071312_1717</name>
    <name evidence="5" type="ORF">HLUCCO17_15990</name>
</gene>
<dbReference type="InterPro" id="IPR039424">
    <property type="entry name" value="SBP_5"/>
</dbReference>
<keyword evidence="3" id="KW-0732">Signal</keyword>
<evidence type="ECO:0000313" key="6">
    <source>
        <dbReference type="EMBL" id="SCC80790.1"/>
    </source>
</evidence>
<evidence type="ECO:0000256" key="3">
    <source>
        <dbReference type="ARBA" id="ARBA00022729"/>
    </source>
</evidence>
<dbReference type="STRING" id="1653334.GA0071312_1717"/>
<dbReference type="GO" id="GO:0043190">
    <property type="term" value="C:ATP-binding cassette (ABC) transporter complex"/>
    <property type="evidence" value="ECO:0007669"/>
    <property type="project" value="InterPro"/>
</dbReference>
<accession>A0A0P8A1Z9</accession>
<sequence length="567" mass="63104">MTRKTPDTERLDANERAQLAEHHPQLPKLADALGQGKASRREFLRTATLLGLSAGIAYGMAGKITGDGFVPRAQAQDGTPQRGGVLRVSMNIKEISDPATIDWSEKGNTLRHVLEPLVRISSDNLAVPHLAESWSASEDLRSWTFNLRRGVKWSNGDDFTADDVIANFERWMDPGVGSSNYGRFSALRESNDDGSRMAEGAIRKIDDHTVEFNLRVPFLAFPESMGDYPALIAHRSFQGGNWADEPIGTGPFELTRFAVGERATFARREDDWWGGEVYLDGIDYIDHGDDPAAPFAALASDQVDLLYRLNVEQMPAAENMPSMVIYEAQTAQTGVARMKVDEAPFDDPRVRRAIQACVDHDRLLQIAYQGLGVPGEDHHVAQIHPEYADIGAPQQDYDRARELLAEAGYEDGLEITIDCVAQPTWEPNTCEALVEMLRPAGINLGVNIMPGGTYWDRWTTTPFGFTSWTHRPLGTQVLSLGYRSGVPWNESGYANPDFDALLDEAEATLDVDARREIMAQLQTMLQEDAVFVQPYWRSIHTAGSPRVKGYSHHPAEEHHFETVWLEA</sequence>
<evidence type="ECO:0000313" key="5">
    <source>
        <dbReference type="EMBL" id="KPQ09180.1"/>
    </source>
</evidence>
<dbReference type="Proteomes" id="UP000050497">
    <property type="component" value="Unassembled WGS sequence"/>
</dbReference>
<protein>
    <submittedName>
        <fullName evidence="5">Peptide/nickel transport system substrate-binding protein</fullName>
    </submittedName>
</protein>
<dbReference type="OrthoDB" id="9803988at2"/>
<evidence type="ECO:0000256" key="2">
    <source>
        <dbReference type="ARBA" id="ARBA00005695"/>
    </source>
</evidence>
<dbReference type="GO" id="GO:0015833">
    <property type="term" value="P:peptide transport"/>
    <property type="evidence" value="ECO:0007669"/>
    <property type="project" value="TreeGrafter"/>
</dbReference>
<organism evidence="5 7">
    <name type="scientific">Saliniramus fredricksonii</name>
    <dbReference type="NCBI Taxonomy" id="1653334"/>
    <lineage>
        <taxon>Bacteria</taxon>
        <taxon>Pseudomonadati</taxon>
        <taxon>Pseudomonadota</taxon>
        <taxon>Alphaproteobacteria</taxon>
        <taxon>Hyphomicrobiales</taxon>
        <taxon>Salinarimonadaceae</taxon>
        <taxon>Saliniramus</taxon>
    </lineage>
</organism>
<dbReference type="Gene3D" id="3.10.105.10">
    <property type="entry name" value="Dipeptide-binding Protein, Domain 3"/>
    <property type="match status" value="1"/>
</dbReference>
<dbReference type="Pfam" id="PF00496">
    <property type="entry name" value="SBP_bac_5"/>
    <property type="match status" value="1"/>
</dbReference>
<comment type="subcellular location">
    <subcellularLocation>
        <location evidence="1">Periplasm</location>
    </subcellularLocation>
</comment>
<reference evidence="6 8" key="2">
    <citation type="submission" date="2016-08" db="EMBL/GenBank/DDBJ databases">
        <authorList>
            <person name="Varghese N."/>
            <person name="Submissions Spin"/>
        </authorList>
    </citation>
    <scope>NUCLEOTIDE SEQUENCE [LARGE SCALE GENOMIC DNA]</scope>
    <source>
        <strain evidence="6 8">HL-109</strain>
    </source>
</reference>
<dbReference type="PATRIC" id="fig|1653334.4.peg.1252"/>
<evidence type="ECO:0000259" key="4">
    <source>
        <dbReference type="Pfam" id="PF00496"/>
    </source>
</evidence>
<dbReference type="PROSITE" id="PS51318">
    <property type="entry name" value="TAT"/>
    <property type="match status" value="1"/>
</dbReference>
<dbReference type="SUPFAM" id="SSF53850">
    <property type="entry name" value="Periplasmic binding protein-like II"/>
    <property type="match status" value="1"/>
</dbReference>
<dbReference type="PANTHER" id="PTHR30290:SF38">
    <property type="entry name" value="D,D-DIPEPTIDE-BINDING PERIPLASMIC PROTEIN DDPA-RELATED"/>
    <property type="match status" value="1"/>
</dbReference>
<dbReference type="PROSITE" id="PS01040">
    <property type="entry name" value="SBP_BACTERIAL_5"/>
    <property type="match status" value="1"/>
</dbReference>
<evidence type="ECO:0000256" key="1">
    <source>
        <dbReference type="ARBA" id="ARBA00004418"/>
    </source>
</evidence>
<dbReference type="InterPro" id="IPR006311">
    <property type="entry name" value="TAT_signal"/>
</dbReference>
<dbReference type="Proteomes" id="UP000182800">
    <property type="component" value="Unassembled WGS sequence"/>
</dbReference>
<name>A0A0P8A1Z9_9HYPH</name>
<dbReference type="Gene3D" id="3.40.190.10">
    <property type="entry name" value="Periplasmic binding protein-like II"/>
    <property type="match status" value="1"/>
</dbReference>
<dbReference type="CDD" id="cd08503">
    <property type="entry name" value="PBP2_NikA_DppA_OppA_like_17"/>
    <property type="match status" value="1"/>
</dbReference>
<comment type="similarity">
    <text evidence="2">Belongs to the bacterial solute-binding protein 5 family.</text>
</comment>
<dbReference type="Gene3D" id="3.90.76.10">
    <property type="entry name" value="Dipeptide-binding Protein, Domain 1"/>
    <property type="match status" value="1"/>
</dbReference>
<comment type="caution">
    <text evidence="5">The sequence shown here is derived from an EMBL/GenBank/DDBJ whole genome shotgun (WGS) entry which is preliminary data.</text>
</comment>
<keyword evidence="8" id="KW-1185">Reference proteome</keyword>
<dbReference type="EMBL" id="LJSX01000033">
    <property type="protein sequence ID" value="KPQ09180.1"/>
    <property type="molecule type" value="Genomic_DNA"/>
</dbReference>
<dbReference type="AlphaFoldDB" id="A0A0P8A1Z9"/>
<dbReference type="PANTHER" id="PTHR30290">
    <property type="entry name" value="PERIPLASMIC BINDING COMPONENT OF ABC TRANSPORTER"/>
    <property type="match status" value="1"/>
</dbReference>
<evidence type="ECO:0000313" key="7">
    <source>
        <dbReference type="Proteomes" id="UP000050497"/>
    </source>
</evidence>
<dbReference type="InterPro" id="IPR023765">
    <property type="entry name" value="SBP_5_CS"/>
</dbReference>
<proteinExistence type="inferred from homology"/>